<evidence type="ECO:0000313" key="3">
    <source>
        <dbReference type="WBParaSite" id="SVE_1995000.1"/>
    </source>
</evidence>
<feature type="signal peptide" evidence="1">
    <location>
        <begin position="1"/>
        <end position="19"/>
    </location>
</feature>
<accession>A0A0K0G5D3</accession>
<reference evidence="3" key="2">
    <citation type="submission" date="2015-08" db="UniProtKB">
        <authorList>
            <consortium name="WormBaseParasite"/>
        </authorList>
    </citation>
    <scope>IDENTIFICATION</scope>
</reference>
<name>A0A0K0G5D3_STRVS</name>
<keyword evidence="1" id="KW-0732">Signal</keyword>
<evidence type="ECO:0000256" key="1">
    <source>
        <dbReference type="SAM" id="SignalP"/>
    </source>
</evidence>
<keyword evidence="2" id="KW-1185">Reference proteome</keyword>
<organism evidence="2 3">
    <name type="scientific">Strongyloides venezuelensis</name>
    <name type="common">Threadworm</name>
    <dbReference type="NCBI Taxonomy" id="75913"/>
    <lineage>
        <taxon>Eukaryota</taxon>
        <taxon>Metazoa</taxon>
        <taxon>Ecdysozoa</taxon>
        <taxon>Nematoda</taxon>
        <taxon>Chromadorea</taxon>
        <taxon>Rhabditida</taxon>
        <taxon>Tylenchina</taxon>
        <taxon>Panagrolaimomorpha</taxon>
        <taxon>Strongyloidoidea</taxon>
        <taxon>Strongyloididae</taxon>
        <taxon>Strongyloides</taxon>
    </lineage>
</organism>
<dbReference type="AlphaFoldDB" id="A0A0K0G5D3"/>
<sequence length="161" mass="17955">MNYNKIFLLFLNKILNILSQNITSSYTDNNSFISTTCYICDAQNESIVNNTYDVLGAFTNSPNEATSTFSTTQKVNVTCGESFNPVNSSVVRNRNTTPLILYPLTQSQPINPFLIKLSSTTTLLLASTYLITISSLTTPSLTTTKTIRIDKIMNIPMYSYM</sequence>
<protein>
    <submittedName>
        <fullName evidence="3">Uncharacterized protein</fullName>
    </submittedName>
</protein>
<feature type="chain" id="PRO_5005330745" evidence="1">
    <location>
        <begin position="20"/>
        <end position="161"/>
    </location>
</feature>
<proteinExistence type="predicted"/>
<dbReference type="WBParaSite" id="SVE_1995000.1">
    <property type="protein sequence ID" value="SVE_1995000.1"/>
    <property type="gene ID" value="SVE_1995000"/>
</dbReference>
<reference evidence="2" key="1">
    <citation type="submission" date="2014-07" db="EMBL/GenBank/DDBJ databases">
        <authorList>
            <person name="Martin A.A"/>
            <person name="De Silva N."/>
        </authorList>
    </citation>
    <scope>NUCLEOTIDE SEQUENCE</scope>
</reference>
<evidence type="ECO:0000313" key="2">
    <source>
        <dbReference type="Proteomes" id="UP000035680"/>
    </source>
</evidence>
<dbReference type="Proteomes" id="UP000035680">
    <property type="component" value="Unassembled WGS sequence"/>
</dbReference>